<dbReference type="AlphaFoldDB" id="A0AAX4K701"/>
<gene>
    <name evidence="2" type="ORF">V865_000229</name>
</gene>
<organism evidence="2 3">
    <name type="scientific">Kwoniella europaea PYCC6329</name>
    <dbReference type="NCBI Taxonomy" id="1423913"/>
    <lineage>
        <taxon>Eukaryota</taxon>
        <taxon>Fungi</taxon>
        <taxon>Dikarya</taxon>
        <taxon>Basidiomycota</taxon>
        <taxon>Agaricomycotina</taxon>
        <taxon>Tremellomycetes</taxon>
        <taxon>Tremellales</taxon>
        <taxon>Cryptococcaceae</taxon>
        <taxon>Kwoniella</taxon>
    </lineage>
</organism>
<evidence type="ECO:0000313" key="3">
    <source>
        <dbReference type="Proteomes" id="UP001358614"/>
    </source>
</evidence>
<dbReference type="PROSITE" id="PS50181">
    <property type="entry name" value="FBOX"/>
    <property type="match status" value="1"/>
</dbReference>
<evidence type="ECO:0000259" key="1">
    <source>
        <dbReference type="PROSITE" id="PS50181"/>
    </source>
</evidence>
<feature type="domain" description="F-box" evidence="1">
    <location>
        <begin position="2"/>
        <end position="47"/>
    </location>
</feature>
<protein>
    <recommendedName>
        <fullName evidence="1">F-box domain-containing protein</fullName>
    </recommendedName>
</protein>
<proteinExistence type="predicted"/>
<sequence>MSTHFTDLPTQVLLAIASHLDRLSLVNLAITCSSLQPIAEEVVWSQLDLSIHPSTRHSIVKNRILRIQDAHAWQSDSHQYMSPASYGTIMQDLTNHLQAHPSWIRSVRRISVDIDKLLCEPFRYLLQLISPTLKSLELFPPAFAFGPSRSQSFLTIAQVFLSLNTQLTSLRHLEITPASAHAGGWGRKPLFEQPDGRIWPAMRCLISIEVDEMYAQMEDIITSLLQDSDEITHIALRDPGGCWRPSPNDPLIGLLASQKKLEYLSMNIDPFTALNQVDSLPPLKVLSITDKNVKYNLPLLQPYTIPECDTMTTLYLYGYPTLAQGTTSFAWDEEYQGLPPLIRPIPSSILARIRQSKNLRLILFATDHVDELNYVGREYRSDQETFKTIGRGVLIRTYTTTDRYGKVNTFTHCRSYSAHHTHVSNAQVYHAENVWEEYTDLNGEHVSASVLGEVYRVSGEEEMWIEGGRDLQLPEQAWDVLRKG</sequence>
<dbReference type="GeneID" id="91099033"/>
<dbReference type="EMBL" id="CP144089">
    <property type="protein sequence ID" value="WWD02191.1"/>
    <property type="molecule type" value="Genomic_DNA"/>
</dbReference>
<dbReference type="SUPFAM" id="SSF81383">
    <property type="entry name" value="F-box domain"/>
    <property type="match status" value="1"/>
</dbReference>
<evidence type="ECO:0000313" key="2">
    <source>
        <dbReference type="EMBL" id="WWD02191.1"/>
    </source>
</evidence>
<name>A0AAX4K701_9TREE</name>
<reference evidence="2 3" key="1">
    <citation type="submission" date="2024-01" db="EMBL/GenBank/DDBJ databases">
        <title>Comparative genomics of Cryptococcus and Kwoniella reveals pathogenesis evolution and contrasting modes of karyotype evolution via chromosome fusion or intercentromeric recombination.</title>
        <authorList>
            <person name="Coelho M.A."/>
            <person name="David-Palma M."/>
            <person name="Shea T."/>
            <person name="Bowers K."/>
            <person name="McGinley-Smith S."/>
            <person name="Mohammad A.W."/>
            <person name="Gnirke A."/>
            <person name="Yurkov A.M."/>
            <person name="Nowrousian M."/>
            <person name="Sun S."/>
            <person name="Cuomo C.A."/>
            <person name="Heitman J."/>
        </authorList>
    </citation>
    <scope>NUCLEOTIDE SEQUENCE [LARGE SCALE GENOMIC DNA]</scope>
    <source>
        <strain evidence="2 3">PYCC6329</strain>
    </source>
</reference>
<dbReference type="KEGG" id="ker:91099033"/>
<dbReference type="Pfam" id="PF12937">
    <property type="entry name" value="F-box-like"/>
    <property type="match status" value="1"/>
</dbReference>
<dbReference type="InterPro" id="IPR001810">
    <property type="entry name" value="F-box_dom"/>
</dbReference>
<dbReference type="Proteomes" id="UP001358614">
    <property type="component" value="Chromosome 1"/>
</dbReference>
<keyword evidence="3" id="KW-1185">Reference proteome</keyword>
<accession>A0AAX4K701</accession>
<dbReference type="RefSeq" id="XP_066080158.1">
    <property type="nucleotide sequence ID" value="XM_066224061.1"/>
</dbReference>
<dbReference type="InterPro" id="IPR036047">
    <property type="entry name" value="F-box-like_dom_sf"/>
</dbReference>